<dbReference type="RefSeq" id="WP_181759178.1">
    <property type="nucleotide sequence ID" value="NZ_BMCR01000004.1"/>
</dbReference>
<feature type="domain" description="HTH asnC-type" evidence="4">
    <location>
        <begin position="6"/>
        <end position="58"/>
    </location>
</feature>
<dbReference type="InterPro" id="IPR011008">
    <property type="entry name" value="Dimeric_a/b-barrel"/>
</dbReference>
<evidence type="ECO:0000256" key="2">
    <source>
        <dbReference type="ARBA" id="ARBA00023125"/>
    </source>
</evidence>
<keyword evidence="2" id="KW-0238">DNA-binding</keyword>
<reference evidence="5 6" key="2">
    <citation type="submission" date="2020-08" db="EMBL/GenBank/DDBJ databases">
        <title>Stappia taiwanensis sp. nov., isolated from a coastal thermal spring.</title>
        <authorList>
            <person name="Kampfer P."/>
        </authorList>
    </citation>
    <scope>NUCLEOTIDE SEQUENCE [LARGE SCALE GENOMIC DNA]</scope>
    <source>
        <strain evidence="5 6">DSM 23284</strain>
    </source>
</reference>
<dbReference type="Gene3D" id="1.10.10.10">
    <property type="entry name" value="Winged helix-like DNA-binding domain superfamily/Winged helix DNA-binding domain"/>
    <property type="match status" value="1"/>
</dbReference>
<dbReference type="EMBL" id="JACEON010000003">
    <property type="protein sequence ID" value="MBA4610992.1"/>
    <property type="molecule type" value="Genomic_DNA"/>
</dbReference>
<dbReference type="PANTHER" id="PTHR30154">
    <property type="entry name" value="LEUCINE-RESPONSIVE REGULATORY PROTEIN"/>
    <property type="match status" value="1"/>
</dbReference>
<dbReference type="GO" id="GO:0043200">
    <property type="term" value="P:response to amino acid"/>
    <property type="evidence" value="ECO:0007669"/>
    <property type="project" value="TreeGrafter"/>
</dbReference>
<dbReference type="Gene3D" id="3.30.70.920">
    <property type="match status" value="1"/>
</dbReference>
<dbReference type="PRINTS" id="PR00033">
    <property type="entry name" value="HTHASNC"/>
</dbReference>
<comment type="caution">
    <text evidence="5">The sequence shown here is derived from an EMBL/GenBank/DDBJ whole genome shotgun (WGS) entry which is preliminary data.</text>
</comment>
<keyword evidence="3" id="KW-0804">Transcription</keyword>
<dbReference type="GO" id="GO:0005829">
    <property type="term" value="C:cytosol"/>
    <property type="evidence" value="ECO:0007669"/>
    <property type="project" value="TreeGrafter"/>
</dbReference>
<dbReference type="CDD" id="cd00090">
    <property type="entry name" value="HTH_ARSR"/>
    <property type="match status" value="1"/>
</dbReference>
<dbReference type="InterPro" id="IPR036390">
    <property type="entry name" value="WH_DNA-bd_sf"/>
</dbReference>
<sequence length="159" mass="17774">MTAPRDALDRKLLALLQMNARAPTSDLARRLGIARSTVHERIARLEREGVITGYTARLARAPNREMARALVMLAVEQQQARETVKRLETFPEIRTCLTVSGEFDLFLVVEAERLDRLDEVLDDIAVTPGVRRSRSSIVLATKFDRAPVTEPAPQDTPAL</sequence>
<gene>
    <name evidence="5" type="ORF">H1W37_04970</name>
</gene>
<reference evidence="5 6" key="1">
    <citation type="submission" date="2020-07" db="EMBL/GenBank/DDBJ databases">
        <authorList>
            <person name="Li M."/>
        </authorList>
    </citation>
    <scope>NUCLEOTIDE SEQUENCE [LARGE SCALE GENOMIC DNA]</scope>
    <source>
        <strain evidence="5 6">DSM 23284</strain>
    </source>
</reference>
<evidence type="ECO:0000256" key="3">
    <source>
        <dbReference type="ARBA" id="ARBA00023163"/>
    </source>
</evidence>
<dbReference type="InterPro" id="IPR019887">
    <property type="entry name" value="Tscrpt_reg_AsnC/Lrp_C"/>
</dbReference>
<dbReference type="Proteomes" id="UP000559404">
    <property type="component" value="Unassembled WGS sequence"/>
</dbReference>
<dbReference type="GO" id="GO:0043565">
    <property type="term" value="F:sequence-specific DNA binding"/>
    <property type="evidence" value="ECO:0007669"/>
    <property type="project" value="InterPro"/>
</dbReference>
<evidence type="ECO:0000256" key="1">
    <source>
        <dbReference type="ARBA" id="ARBA00023015"/>
    </source>
</evidence>
<name>A0A838XLK1_9HYPH</name>
<accession>A0A838XLK1</accession>
<proteinExistence type="predicted"/>
<dbReference type="AlphaFoldDB" id="A0A838XLK1"/>
<dbReference type="InterPro" id="IPR000485">
    <property type="entry name" value="AsnC-type_HTH_dom"/>
</dbReference>
<dbReference type="InterPro" id="IPR036388">
    <property type="entry name" value="WH-like_DNA-bd_sf"/>
</dbReference>
<evidence type="ECO:0000259" key="4">
    <source>
        <dbReference type="PROSITE" id="PS50956"/>
    </source>
</evidence>
<dbReference type="InterPro" id="IPR019888">
    <property type="entry name" value="Tscrpt_reg_AsnC-like"/>
</dbReference>
<dbReference type="SMART" id="SM00344">
    <property type="entry name" value="HTH_ASNC"/>
    <property type="match status" value="1"/>
</dbReference>
<keyword evidence="1" id="KW-0805">Transcription regulation</keyword>
<dbReference type="GO" id="GO:0006355">
    <property type="term" value="P:regulation of DNA-templated transcription"/>
    <property type="evidence" value="ECO:0007669"/>
    <property type="project" value="UniProtKB-ARBA"/>
</dbReference>
<dbReference type="SUPFAM" id="SSF46785">
    <property type="entry name" value="Winged helix' DNA-binding domain"/>
    <property type="match status" value="1"/>
</dbReference>
<dbReference type="InterPro" id="IPR011991">
    <property type="entry name" value="ArsR-like_HTH"/>
</dbReference>
<evidence type="ECO:0000313" key="5">
    <source>
        <dbReference type="EMBL" id="MBA4610992.1"/>
    </source>
</evidence>
<organism evidence="5 6">
    <name type="scientific">Stappia taiwanensis</name>
    <dbReference type="NCBI Taxonomy" id="992267"/>
    <lineage>
        <taxon>Bacteria</taxon>
        <taxon>Pseudomonadati</taxon>
        <taxon>Pseudomonadota</taxon>
        <taxon>Alphaproteobacteria</taxon>
        <taxon>Hyphomicrobiales</taxon>
        <taxon>Stappiaceae</taxon>
        <taxon>Stappia</taxon>
    </lineage>
</organism>
<dbReference type="Pfam" id="PF01037">
    <property type="entry name" value="AsnC_trans_reg"/>
    <property type="match status" value="1"/>
</dbReference>
<dbReference type="PANTHER" id="PTHR30154:SF53">
    <property type="entry name" value="HTH-TYPE TRANSCRIPTIONAL REGULATOR LRPC"/>
    <property type="match status" value="1"/>
</dbReference>
<dbReference type="PROSITE" id="PS50956">
    <property type="entry name" value="HTH_ASNC_2"/>
    <property type="match status" value="1"/>
</dbReference>
<dbReference type="SUPFAM" id="SSF54909">
    <property type="entry name" value="Dimeric alpha+beta barrel"/>
    <property type="match status" value="1"/>
</dbReference>
<protein>
    <submittedName>
        <fullName evidence="5">Lrp/AsnC family transcriptional regulator</fullName>
    </submittedName>
</protein>
<keyword evidence="6" id="KW-1185">Reference proteome</keyword>
<dbReference type="Pfam" id="PF13412">
    <property type="entry name" value="HTH_24"/>
    <property type="match status" value="1"/>
</dbReference>
<evidence type="ECO:0000313" key="6">
    <source>
        <dbReference type="Proteomes" id="UP000559404"/>
    </source>
</evidence>